<dbReference type="Gene3D" id="1.10.760.10">
    <property type="entry name" value="Cytochrome c-like domain"/>
    <property type="match status" value="2"/>
</dbReference>
<evidence type="ECO:0000313" key="22">
    <source>
        <dbReference type="EMBL" id="MCL2914920.1"/>
    </source>
</evidence>
<gene>
    <name evidence="22" type="primary">ccoP</name>
    <name evidence="22" type="ORF">L2725_14220</name>
</gene>
<dbReference type="NCBIfam" id="TIGR00782">
    <property type="entry name" value="ccoP"/>
    <property type="match status" value="1"/>
</dbReference>
<evidence type="ECO:0000256" key="19">
    <source>
        <dbReference type="PIRNR" id="PIRNR000006"/>
    </source>
</evidence>
<dbReference type="PRINTS" id="PR00605">
    <property type="entry name" value="CYTCHROMECIC"/>
</dbReference>
<dbReference type="EMBL" id="JAKIKT010000005">
    <property type="protein sequence ID" value="MCL2914920.1"/>
    <property type="molecule type" value="Genomic_DNA"/>
</dbReference>
<reference evidence="22 23" key="1">
    <citation type="submission" date="2022-01" db="EMBL/GenBank/DDBJ databases">
        <title>Whole genome-based taxonomy of the Shewanellaceae.</title>
        <authorList>
            <person name="Martin-Rodriguez A.J."/>
        </authorList>
    </citation>
    <scope>NUCLEOTIDE SEQUENCE [LARGE SCALE GENOMIC DNA]</scope>
    <source>
        <strain evidence="22 23">DSM 21332</strain>
    </source>
</reference>
<evidence type="ECO:0000256" key="7">
    <source>
        <dbReference type="ARBA" id="ARBA00022617"/>
    </source>
</evidence>
<keyword evidence="14 20" id="KW-1133">Transmembrane helix</keyword>
<keyword evidence="9 20" id="KW-0812">Transmembrane</keyword>
<keyword evidence="11" id="KW-0677">Repeat</keyword>
<proteinExistence type="inferred from homology"/>
<evidence type="ECO:0000256" key="14">
    <source>
        <dbReference type="ARBA" id="ARBA00022989"/>
    </source>
</evidence>
<evidence type="ECO:0000256" key="17">
    <source>
        <dbReference type="ARBA" id="ARBA00023065"/>
    </source>
</evidence>
<keyword evidence="18 19" id="KW-0472">Membrane</keyword>
<keyword evidence="7 19" id="KW-0349">Heme</keyword>
<dbReference type="PIRSF" id="PIRSF000006">
    <property type="entry name" value="Cbb3-Cox_fixP"/>
    <property type="match status" value="1"/>
</dbReference>
<evidence type="ECO:0000256" key="3">
    <source>
        <dbReference type="ARBA" id="ARBA00006113"/>
    </source>
</evidence>
<dbReference type="InterPro" id="IPR032858">
    <property type="entry name" value="CcoP_N"/>
</dbReference>
<keyword evidence="23" id="KW-1185">Reference proteome</keyword>
<keyword evidence="12 19" id="KW-0375">Hydrogen ion transport</keyword>
<evidence type="ECO:0000256" key="15">
    <source>
        <dbReference type="ARBA" id="ARBA00023002"/>
    </source>
</evidence>
<evidence type="ECO:0000256" key="12">
    <source>
        <dbReference type="ARBA" id="ARBA00022781"/>
    </source>
</evidence>
<comment type="subunit">
    <text evidence="19">Component of the cbb3-type cytochrome c oxidase.</text>
</comment>
<keyword evidence="17 19" id="KW-0406">Ion transport</keyword>
<evidence type="ECO:0000256" key="16">
    <source>
        <dbReference type="ARBA" id="ARBA00023004"/>
    </source>
</evidence>
<dbReference type="InterPro" id="IPR050597">
    <property type="entry name" value="Cytochrome_c_Oxidase_Subunit"/>
</dbReference>
<evidence type="ECO:0000256" key="18">
    <source>
        <dbReference type="ARBA" id="ARBA00023136"/>
    </source>
</evidence>
<feature type="domain" description="Cytochrome c" evidence="21">
    <location>
        <begin position="155"/>
        <end position="235"/>
    </location>
</feature>
<dbReference type="RefSeq" id="WP_249249551.1">
    <property type="nucleotide sequence ID" value="NZ_JAKIKT010000005.1"/>
</dbReference>
<evidence type="ECO:0000256" key="11">
    <source>
        <dbReference type="ARBA" id="ARBA00022737"/>
    </source>
</evidence>
<keyword evidence="16 19" id="KW-0408">Iron</keyword>
<dbReference type="InterPro" id="IPR009056">
    <property type="entry name" value="Cyt_c-like_dom"/>
</dbReference>
<keyword evidence="6 19" id="KW-0997">Cell inner membrane</keyword>
<comment type="similarity">
    <text evidence="3 19">Belongs to the CcoP / FixP family.</text>
</comment>
<comment type="cofactor">
    <cofactor evidence="19">
        <name>heme c</name>
        <dbReference type="ChEBI" id="CHEBI:61717"/>
    </cofactor>
    <text evidence="19">Binds 2 heme C groups per subunit.</text>
</comment>
<evidence type="ECO:0000259" key="21">
    <source>
        <dbReference type="PROSITE" id="PS51007"/>
    </source>
</evidence>
<dbReference type="InterPro" id="IPR008168">
    <property type="entry name" value="Cyt_C_IC"/>
</dbReference>
<feature type="transmembrane region" description="Helical" evidence="20">
    <location>
        <begin position="60"/>
        <end position="79"/>
    </location>
</feature>
<dbReference type="SUPFAM" id="SSF46626">
    <property type="entry name" value="Cytochrome c"/>
    <property type="match status" value="2"/>
</dbReference>
<keyword evidence="13 19" id="KW-0249">Electron transport</keyword>
<dbReference type="InterPro" id="IPR038414">
    <property type="entry name" value="CcoP_N_sf"/>
</dbReference>
<comment type="caution">
    <text evidence="22">The sequence shown here is derived from an EMBL/GenBank/DDBJ whole genome shotgun (WGS) entry which is preliminary data.</text>
</comment>
<evidence type="ECO:0000256" key="9">
    <source>
        <dbReference type="ARBA" id="ARBA00022692"/>
    </source>
</evidence>
<comment type="function">
    <text evidence="19">C-type cytochrome. Part of the cbb3-type cytochrome c oxidase complex.</text>
</comment>
<evidence type="ECO:0000256" key="1">
    <source>
        <dbReference type="ARBA" id="ARBA00004533"/>
    </source>
</evidence>
<evidence type="ECO:0000256" key="10">
    <source>
        <dbReference type="ARBA" id="ARBA00022723"/>
    </source>
</evidence>
<feature type="domain" description="Cytochrome c" evidence="21">
    <location>
        <begin position="242"/>
        <end position="323"/>
    </location>
</feature>
<comment type="pathway">
    <text evidence="2 19">Energy metabolism; oxidative phosphorylation.</text>
</comment>
<dbReference type="Proteomes" id="UP001202831">
    <property type="component" value="Unassembled WGS sequence"/>
</dbReference>
<dbReference type="PROSITE" id="PS51007">
    <property type="entry name" value="CYTC"/>
    <property type="match status" value="2"/>
</dbReference>
<evidence type="ECO:0000256" key="20">
    <source>
        <dbReference type="SAM" id="Phobius"/>
    </source>
</evidence>
<keyword evidence="4 19" id="KW-0813">Transport</keyword>
<keyword evidence="5 19" id="KW-1003">Cell membrane</keyword>
<keyword evidence="15 19" id="KW-0560">Oxidoreductase</keyword>
<dbReference type="PANTHER" id="PTHR33751">
    <property type="entry name" value="CBB3-TYPE CYTOCHROME C OXIDASE SUBUNIT FIXP"/>
    <property type="match status" value="1"/>
</dbReference>
<evidence type="ECO:0000256" key="8">
    <source>
        <dbReference type="ARBA" id="ARBA00022660"/>
    </source>
</evidence>
<evidence type="ECO:0000256" key="4">
    <source>
        <dbReference type="ARBA" id="ARBA00022448"/>
    </source>
</evidence>
<dbReference type="Pfam" id="PF13442">
    <property type="entry name" value="Cytochrome_CBB3"/>
    <property type="match status" value="2"/>
</dbReference>
<feature type="transmembrane region" description="Helical" evidence="20">
    <location>
        <begin position="6"/>
        <end position="26"/>
    </location>
</feature>
<accession>A0ABT0N9W7</accession>
<dbReference type="InterPro" id="IPR004678">
    <property type="entry name" value="Cyt_c_oxidase_cbb3_su3"/>
</dbReference>
<evidence type="ECO:0000256" key="13">
    <source>
        <dbReference type="ARBA" id="ARBA00022982"/>
    </source>
</evidence>
<evidence type="ECO:0000256" key="2">
    <source>
        <dbReference type="ARBA" id="ARBA00004673"/>
    </source>
</evidence>
<evidence type="ECO:0000313" key="23">
    <source>
        <dbReference type="Proteomes" id="UP001202831"/>
    </source>
</evidence>
<organism evidence="22 23">
    <name type="scientific">Shewanella corallii</name>
    <dbReference type="NCBI Taxonomy" id="560080"/>
    <lineage>
        <taxon>Bacteria</taxon>
        <taxon>Pseudomonadati</taxon>
        <taxon>Pseudomonadota</taxon>
        <taxon>Gammaproteobacteria</taxon>
        <taxon>Alteromonadales</taxon>
        <taxon>Shewanellaceae</taxon>
        <taxon>Shewanella</taxon>
    </lineage>
</organism>
<evidence type="ECO:0000256" key="6">
    <source>
        <dbReference type="ARBA" id="ARBA00022519"/>
    </source>
</evidence>
<sequence>MSSFWSIWITVLTLLVIVGCVFLLVVCNRNDTGIKEGESMGHSFDGIEEMNNPLPKWWNYMFYVTIVFGIIYLLLYPGLGNFKGLLGWTSANQSVTTIAESKAAFEKSEAAYGSEQGDGSFVQYDREVIQANERFGPIFDAFAKTPLEELVKNEDALKVGGRLYLQNCAQCHGSDARGGKGFPNLTDNAWLWGGELAEIKTTIMNGRNGMMMPKGGLPIEDGEINGLAEYVVSLSGRDHDAALAAKGQASFMKGCFACHGMDGSGNKMLGAPNLKDNAWLYGGSRMAIAESIQLGRSGVMPAWKDILGEEKVHVISAYVYSLSQKDESK</sequence>
<keyword evidence="10 19" id="KW-0479">Metal-binding</keyword>
<keyword evidence="8 19" id="KW-0679">Respiratory chain</keyword>
<dbReference type="InterPro" id="IPR036909">
    <property type="entry name" value="Cyt_c-like_dom_sf"/>
</dbReference>
<dbReference type="PANTHER" id="PTHR33751:SF1">
    <property type="entry name" value="CBB3-TYPE CYTOCHROME C OXIDASE SUBUNIT FIXP"/>
    <property type="match status" value="1"/>
</dbReference>
<dbReference type="Pfam" id="PF14715">
    <property type="entry name" value="FixP_N"/>
    <property type="match status" value="1"/>
</dbReference>
<comment type="subcellular location">
    <subcellularLocation>
        <location evidence="1 19">Cell inner membrane</location>
    </subcellularLocation>
</comment>
<dbReference type="Gene3D" id="6.10.280.130">
    <property type="match status" value="1"/>
</dbReference>
<protein>
    <recommendedName>
        <fullName evidence="19">Cbb3-type cytochrome c oxidase subunit</fullName>
    </recommendedName>
</protein>
<evidence type="ECO:0000256" key="5">
    <source>
        <dbReference type="ARBA" id="ARBA00022475"/>
    </source>
</evidence>
<name>A0ABT0N9W7_9GAMM</name>